<protein>
    <submittedName>
        <fullName evidence="2">Uncharacterized protein</fullName>
    </submittedName>
</protein>
<feature type="region of interest" description="Disordered" evidence="1">
    <location>
        <begin position="759"/>
        <end position="823"/>
    </location>
</feature>
<evidence type="ECO:0000256" key="1">
    <source>
        <dbReference type="SAM" id="MobiDB-lite"/>
    </source>
</evidence>
<feature type="compositionally biased region" description="Polar residues" evidence="1">
    <location>
        <begin position="471"/>
        <end position="483"/>
    </location>
</feature>
<dbReference type="Proteomes" id="UP000714275">
    <property type="component" value="Unassembled WGS sequence"/>
</dbReference>
<keyword evidence="3" id="KW-1185">Reference proteome</keyword>
<evidence type="ECO:0000313" key="2">
    <source>
        <dbReference type="EMBL" id="KAG1777886.1"/>
    </source>
</evidence>
<dbReference type="AlphaFoldDB" id="A0A9P7D485"/>
<gene>
    <name evidence="2" type="ORF">EV702DRAFT_1196683</name>
</gene>
<comment type="caution">
    <text evidence="2">The sequence shown here is derived from an EMBL/GenBank/DDBJ whole genome shotgun (WGS) entry which is preliminary data.</text>
</comment>
<name>A0A9P7D485_9AGAM</name>
<accession>A0A9P7D485</accession>
<feature type="compositionally biased region" description="Low complexity" evidence="1">
    <location>
        <begin position="451"/>
        <end position="470"/>
    </location>
</feature>
<dbReference type="EMBL" id="JABBWD010000018">
    <property type="protein sequence ID" value="KAG1777886.1"/>
    <property type="molecule type" value="Genomic_DNA"/>
</dbReference>
<reference evidence="2" key="1">
    <citation type="journal article" date="2020" name="New Phytol.">
        <title>Comparative genomics reveals dynamic genome evolution in host specialist ectomycorrhizal fungi.</title>
        <authorList>
            <person name="Lofgren L.A."/>
            <person name="Nguyen N.H."/>
            <person name="Vilgalys R."/>
            <person name="Ruytinx J."/>
            <person name="Liao H.L."/>
            <person name="Branco S."/>
            <person name="Kuo A."/>
            <person name="LaButti K."/>
            <person name="Lipzen A."/>
            <person name="Andreopoulos W."/>
            <person name="Pangilinan J."/>
            <person name="Riley R."/>
            <person name="Hundley H."/>
            <person name="Na H."/>
            <person name="Barry K."/>
            <person name="Grigoriev I.V."/>
            <person name="Stajich J.E."/>
            <person name="Kennedy P.G."/>
        </authorList>
    </citation>
    <scope>NUCLEOTIDE SEQUENCE</scope>
    <source>
        <strain evidence="2">DOB743</strain>
    </source>
</reference>
<organism evidence="2 3">
    <name type="scientific">Suillus placidus</name>
    <dbReference type="NCBI Taxonomy" id="48579"/>
    <lineage>
        <taxon>Eukaryota</taxon>
        <taxon>Fungi</taxon>
        <taxon>Dikarya</taxon>
        <taxon>Basidiomycota</taxon>
        <taxon>Agaricomycotina</taxon>
        <taxon>Agaricomycetes</taxon>
        <taxon>Agaricomycetidae</taxon>
        <taxon>Boletales</taxon>
        <taxon>Suillineae</taxon>
        <taxon>Suillaceae</taxon>
        <taxon>Suillus</taxon>
    </lineage>
</organism>
<feature type="region of interest" description="Disordered" evidence="1">
    <location>
        <begin position="449"/>
        <end position="514"/>
    </location>
</feature>
<evidence type="ECO:0000313" key="3">
    <source>
        <dbReference type="Proteomes" id="UP000714275"/>
    </source>
</evidence>
<dbReference type="OrthoDB" id="2634326at2759"/>
<proteinExistence type="predicted"/>
<sequence length="823" mass="92633">MSAYFDFSTQLGSSHLVSQLSHFLLCILLPQFQVPSLPSDHNIHASSRVKPIKLIIAIDPTTTVPSTLNWLRATSRLEGRPGRSYFAAPVGLKTLLGVLCLRTWLISGVPHAAADFLSYFRCANCSPFTRQFNRAHHFSYFFLFDSHHTIPNSEFSIMPNALTMFKGDLTLRASWLQSYDAFAVAIQDNLVITTPNMQFVPKFHHFEEENVQARANGHFGVVDCFQWPQAYDNIFCNSICIPHKGAYPFPHPLHWAWYTPEQKDFKTIPGNSFPVGTLASDKVEGLESLLKLVEKHVQDWGANRQGKKDVIVNRVVSLQHDAQHLFLEIHSFIDWILIAQPRISSGVGTVIVNSEWMGAFTHDSDMCNKLHMAGVPVWYVCTMAYIPANMKVHKPVLITHPDDIVISMYTEGNRICPYDIIYRGQGGHQRQLHVRRLYGGTTFRNPNVAVPSSASSSSFSTPSSSALAPSCQTSAAGRAPQQSLKKHRRQPYSKEARPTQPSQSGESRDKWKDPESPYLPPSLLHWDDALKTCNKDPSRVHMPYAIDRGYRFPEPALLLGPKLPERLQGYIATWLACRLLWIGQVDHDLPCNYPSPQLWHDFLGSRLTTQSQGAAPKGKGPEKKGPTAVEKRKAVMRDLFGDDMLETQGDLFAREGSVEFRGEQVITWELFELGFCYELRDLNRYLAHKHWTDDLIGREQLLHSIFPGEAGLVMWSEQFPEDNYSMWNNTLIGVLPYLEKFHELICAWDDAPPLCHSATPPLRHSATPPLRHSATPPLRHSATPPLRHSATPPLRHSATPPLRHSATPPLRHSAASGCATDAR</sequence>